<organism evidence="1 2">
    <name type="scientific">Holothuria leucospilota</name>
    <name type="common">Black long sea cucumber</name>
    <name type="synonym">Mertensiothuria leucospilota</name>
    <dbReference type="NCBI Taxonomy" id="206669"/>
    <lineage>
        <taxon>Eukaryota</taxon>
        <taxon>Metazoa</taxon>
        <taxon>Echinodermata</taxon>
        <taxon>Eleutherozoa</taxon>
        <taxon>Echinozoa</taxon>
        <taxon>Holothuroidea</taxon>
        <taxon>Aspidochirotacea</taxon>
        <taxon>Aspidochirotida</taxon>
        <taxon>Holothuriidae</taxon>
        <taxon>Holothuria</taxon>
    </lineage>
</organism>
<dbReference type="Proteomes" id="UP001152320">
    <property type="component" value="Chromosome 2"/>
</dbReference>
<gene>
    <name evidence="1" type="ORF">HOLleu_04852</name>
</gene>
<dbReference type="Gene3D" id="3.40.50.150">
    <property type="entry name" value="Vaccinia Virus protein VP39"/>
    <property type="match status" value="1"/>
</dbReference>
<evidence type="ECO:0000313" key="2">
    <source>
        <dbReference type="Proteomes" id="UP001152320"/>
    </source>
</evidence>
<dbReference type="InterPro" id="IPR029063">
    <property type="entry name" value="SAM-dependent_MTases_sf"/>
</dbReference>
<reference evidence="1" key="1">
    <citation type="submission" date="2021-10" db="EMBL/GenBank/DDBJ databases">
        <title>Tropical sea cucumber genome reveals ecological adaptation and Cuvierian tubules defense mechanism.</title>
        <authorList>
            <person name="Chen T."/>
        </authorList>
    </citation>
    <scope>NUCLEOTIDE SEQUENCE</scope>
    <source>
        <strain evidence="1">Nanhai2018</strain>
        <tissue evidence="1">Muscle</tissue>
    </source>
</reference>
<comment type="caution">
    <text evidence="1">The sequence shown here is derived from an EMBL/GenBank/DDBJ whole genome shotgun (WGS) entry which is preliminary data.</text>
</comment>
<dbReference type="AlphaFoldDB" id="A0A9Q1CJ02"/>
<accession>A0A9Q1CJ02</accession>
<sequence>MMSSYRGFKTIFHDPDYYAESLRAFARLSSKYQVLATWTDTVFPKIVVKRLAVDLTDTKGKLKVLGVGSGTNFRKSFANYQKFRALQTLPLYSYYQYLLIATPGEAQQQKWKAVHELTGEMDCKMLQQLLVNIQIFPVLSLNQP</sequence>
<evidence type="ECO:0000313" key="1">
    <source>
        <dbReference type="EMBL" id="KAJ8046237.1"/>
    </source>
</evidence>
<proteinExistence type="predicted"/>
<protein>
    <submittedName>
        <fullName evidence="1">Uncharacterized protein</fullName>
    </submittedName>
</protein>
<keyword evidence="2" id="KW-1185">Reference proteome</keyword>
<dbReference type="EMBL" id="JAIZAY010000002">
    <property type="protein sequence ID" value="KAJ8046237.1"/>
    <property type="molecule type" value="Genomic_DNA"/>
</dbReference>
<name>A0A9Q1CJ02_HOLLE</name>